<dbReference type="OrthoDB" id="4426339at2"/>
<evidence type="ECO:0000259" key="2">
    <source>
        <dbReference type="Pfam" id="PF00899"/>
    </source>
</evidence>
<dbReference type="RefSeq" id="WP_108719364.1">
    <property type="nucleotide sequence ID" value="NZ_VENP01000012.1"/>
</dbReference>
<gene>
    <name evidence="3" type="ORF">FH969_04880</name>
</gene>
<proteinExistence type="predicted"/>
<feature type="domain" description="THIF-type NAD/FAD binding fold" evidence="2">
    <location>
        <begin position="134"/>
        <end position="211"/>
    </location>
</feature>
<dbReference type="EMBL" id="VENP01000012">
    <property type="protein sequence ID" value="TNU75997.1"/>
    <property type="molecule type" value="Genomic_DNA"/>
</dbReference>
<dbReference type="InterPro" id="IPR000594">
    <property type="entry name" value="ThiF_NAD_FAD-bd"/>
</dbReference>
<reference evidence="3 4" key="1">
    <citation type="submission" date="2019-06" db="EMBL/GenBank/DDBJ databases">
        <title>Draft genome sequence of Miniimonas arenae KCTC 19750T isolated from sea sand.</title>
        <authorList>
            <person name="Park S.-J."/>
        </authorList>
    </citation>
    <scope>NUCLEOTIDE SEQUENCE [LARGE SCALE GENOMIC DNA]</scope>
    <source>
        <strain evidence="3 4">KCTC 19750</strain>
    </source>
</reference>
<comment type="caution">
    <text evidence="3">The sequence shown here is derived from an EMBL/GenBank/DDBJ whole genome shotgun (WGS) entry which is preliminary data.</text>
</comment>
<evidence type="ECO:0000313" key="4">
    <source>
        <dbReference type="Proteomes" id="UP000313849"/>
    </source>
</evidence>
<accession>A0A5C5BFG3</accession>
<dbReference type="Gene3D" id="3.40.50.720">
    <property type="entry name" value="NAD(P)-binding Rossmann-like Domain"/>
    <property type="match status" value="1"/>
</dbReference>
<evidence type="ECO:0000256" key="1">
    <source>
        <dbReference type="SAM" id="MobiDB-lite"/>
    </source>
</evidence>
<dbReference type="GO" id="GO:0008641">
    <property type="term" value="F:ubiquitin-like modifier activating enzyme activity"/>
    <property type="evidence" value="ECO:0007669"/>
    <property type="project" value="InterPro"/>
</dbReference>
<dbReference type="Pfam" id="PF00899">
    <property type="entry name" value="ThiF"/>
    <property type="match status" value="1"/>
</dbReference>
<evidence type="ECO:0000313" key="3">
    <source>
        <dbReference type="EMBL" id="TNU75997.1"/>
    </source>
</evidence>
<organism evidence="3 4">
    <name type="scientific">Miniimonas arenae</name>
    <dbReference type="NCBI Taxonomy" id="676201"/>
    <lineage>
        <taxon>Bacteria</taxon>
        <taxon>Bacillati</taxon>
        <taxon>Actinomycetota</taxon>
        <taxon>Actinomycetes</taxon>
        <taxon>Micrococcales</taxon>
        <taxon>Beutenbergiaceae</taxon>
        <taxon>Miniimonas</taxon>
    </lineage>
</organism>
<keyword evidence="4" id="KW-1185">Reference proteome</keyword>
<sequence length="348" mass="36052">MRLHPCLPPLWRGDGELQLGLDPRLALVLTDLSREEQRFVESLARPVPRSRTRRSDLVELARRHRVGATRAEAIVEHLRTHGALEQRGDARGAVEPPSRTVDLPGATSGDEEQPAAADAVGLLTGSDVRAVRAAADVVVIGGAGPGLAVGLLLASAGIGGVAVVDEALVGPTDVAAGGYRPDQVGQPRGTAAVAALRARVPRLRTRVARPDVAVLVEPHVAVPFRSSALVREDVTHLSVVARQLDVVVGPLVRPGRGACLRCLDLHRCDADPAWPSIATQLATVPWPQHEEATWAAATGLAASAVLAVVDGRGETLEGTSLAVGGGSAAATAWTPHPECGCGAGPMGR</sequence>
<dbReference type="SUPFAM" id="SSF69572">
    <property type="entry name" value="Activating enzymes of the ubiquitin-like proteins"/>
    <property type="match status" value="1"/>
</dbReference>
<dbReference type="InterPro" id="IPR035985">
    <property type="entry name" value="Ubiquitin-activating_enz"/>
</dbReference>
<feature type="region of interest" description="Disordered" evidence="1">
    <location>
        <begin position="85"/>
        <end position="113"/>
    </location>
</feature>
<protein>
    <recommendedName>
        <fullName evidence="2">THIF-type NAD/FAD binding fold domain-containing protein</fullName>
    </recommendedName>
</protein>
<name>A0A5C5BFG3_9MICO</name>
<dbReference type="Proteomes" id="UP000313849">
    <property type="component" value="Unassembled WGS sequence"/>
</dbReference>
<dbReference type="AlphaFoldDB" id="A0A5C5BFG3"/>